<name>A0ABD0LQ52_9CAEN</name>
<feature type="compositionally biased region" description="Gly residues" evidence="1">
    <location>
        <begin position="66"/>
        <end position="76"/>
    </location>
</feature>
<organism evidence="2 3">
    <name type="scientific">Batillaria attramentaria</name>
    <dbReference type="NCBI Taxonomy" id="370345"/>
    <lineage>
        <taxon>Eukaryota</taxon>
        <taxon>Metazoa</taxon>
        <taxon>Spiralia</taxon>
        <taxon>Lophotrochozoa</taxon>
        <taxon>Mollusca</taxon>
        <taxon>Gastropoda</taxon>
        <taxon>Caenogastropoda</taxon>
        <taxon>Sorbeoconcha</taxon>
        <taxon>Cerithioidea</taxon>
        <taxon>Batillariidae</taxon>
        <taxon>Batillaria</taxon>
    </lineage>
</organism>
<feature type="region of interest" description="Disordered" evidence="1">
    <location>
        <begin position="60"/>
        <end position="88"/>
    </location>
</feature>
<evidence type="ECO:0000313" key="3">
    <source>
        <dbReference type="Proteomes" id="UP001519460"/>
    </source>
</evidence>
<dbReference type="AlphaFoldDB" id="A0ABD0LQ52"/>
<reference evidence="2 3" key="1">
    <citation type="journal article" date="2023" name="Sci. Data">
        <title>Genome assembly of the Korean intertidal mud-creeper Batillaria attramentaria.</title>
        <authorList>
            <person name="Patra A.K."/>
            <person name="Ho P.T."/>
            <person name="Jun S."/>
            <person name="Lee S.J."/>
            <person name="Kim Y."/>
            <person name="Won Y.J."/>
        </authorList>
    </citation>
    <scope>NUCLEOTIDE SEQUENCE [LARGE SCALE GENOMIC DNA]</scope>
    <source>
        <strain evidence="2">Wonlab-2016</strain>
    </source>
</reference>
<feature type="non-terminal residue" evidence="2">
    <location>
        <position position="88"/>
    </location>
</feature>
<dbReference type="EMBL" id="JACVVK020000030">
    <property type="protein sequence ID" value="KAK7501587.1"/>
    <property type="molecule type" value="Genomic_DNA"/>
</dbReference>
<proteinExistence type="predicted"/>
<comment type="caution">
    <text evidence="2">The sequence shown here is derived from an EMBL/GenBank/DDBJ whole genome shotgun (WGS) entry which is preliminary data.</text>
</comment>
<evidence type="ECO:0000313" key="2">
    <source>
        <dbReference type="EMBL" id="KAK7501587.1"/>
    </source>
</evidence>
<accession>A0ABD0LQ52</accession>
<sequence>MPDSHIRVLIWDELKNQVDGATAEKLKSSEREFCREHRATIFGLPSAIRRIDPQNVVRVGRRERGGWGGASEGGGDQGEDAGGRGEGR</sequence>
<protein>
    <submittedName>
        <fullName evidence="2">Uncharacterized protein</fullName>
    </submittedName>
</protein>
<evidence type="ECO:0000256" key="1">
    <source>
        <dbReference type="SAM" id="MobiDB-lite"/>
    </source>
</evidence>
<gene>
    <name evidence="2" type="ORF">BaRGS_00007018</name>
</gene>
<keyword evidence="3" id="KW-1185">Reference proteome</keyword>
<dbReference type="Proteomes" id="UP001519460">
    <property type="component" value="Unassembled WGS sequence"/>
</dbReference>